<name>A0A140GXG0_ENTFC</name>
<dbReference type="AlphaFoldDB" id="A0A140GXG0"/>
<feature type="region of interest" description="Disordered" evidence="1">
    <location>
        <begin position="146"/>
        <end position="174"/>
    </location>
</feature>
<evidence type="ECO:0000313" key="2">
    <source>
        <dbReference type="EMBL" id="AMN85499.1"/>
    </source>
</evidence>
<proteinExistence type="predicted"/>
<organism evidence="2">
    <name type="scientific">Enterococcus faecium</name>
    <name type="common">Streptococcus faecium</name>
    <dbReference type="NCBI Taxonomy" id="1352"/>
    <lineage>
        <taxon>Bacteria</taxon>
        <taxon>Bacillati</taxon>
        <taxon>Bacillota</taxon>
        <taxon>Bacilli</taxon>
        <taxon>Lactobacillales</taxon>
        <taxon>Enterococcaceae</taxon>
        <taxon>Enterococcus</taxon>
    </lineage>
</organism>
<evidence type="ECO:0000256" key="1">
    <source>
        <dbReference type="SAM" id="MobiDB-lite"/>
    </source>
</evidence>
<protein>
    <submittedName>
        <fullName evidence="2">Uncharacterized protein</fullName>
    </submittedName>
</protein>
<feature type="compositionally biased region" description="Basic and acidic residues" evidence="1">
    <location>
        <begin position="157"/>
        <end position="174"/>
    </location>
</feature>
<accession>A0A140GXG0</accession>
<dbReference type="EMBL" id="KT825491">
    <property type="protein sequence ID" value="AMN85499.1"/>
    <property type="molecule type" value="Genomic_DNA"/>
</dbReference>
<reference evidence="2" key="1">
    <citation type="journal article" date="2016" name="J. Antimicrob. Chemother.">
        <title>Characterization of a genomic island harbouring a new vanD allele from Enterococcus faecium N15-508 isolated in Canada.</title>
        <authorList>
            <person name="Boyd D.A."/>
            <person name="Lalancette C."/>
            <person name="Levesque S."/>
            <person name="Golding G.R."/>
        </authorList>
    </citation>
    <scope>NUCLEOTIDE SEQUENCE</scope>
    <source>
        <strain evidence="2">N15-508</strain>
    </source>
</reference>
<sequence length="174" mass="19685">MLIEKIPIVPQIMRIDTRAQAIDMQQIDNRRFLFNPKTGVLVLGRQYKETSFVNASHAVELADAGITKGFDDFVRGWIGTGGHYPKGVIHLAPCADSRNISLFDRAFDTLKMFRENGALAGTVVRGFGSRWEQPLSAILTDLQKEEQKPSLRQQLKKAPEGKAVRHRKENQQQR</sequence>